<evidence type="ECO:0000313" key="1">
    <source>
        <dbReference type="EMBL" id="TQR45122.1"/>
    </source>
</evidence>
<gene>
    <name evidence="1" type="ORF">C7Y44_12585</name>
</gene>
<name>A0ABY3ARB7_PAEPP</name>
<accession>A0ABY3ARB7</accession>
<dbReference type="InterPro" id="IPR052544">
    <property type="entry name" value="Bacteriocin_Proc_Enz"/>
</dbReference>
<dbReference type="InterPro" id="IPR000415">
    <property type="entry name" value="Nitroreductase-like"/>
</dbReference>
<sequence>MNKYVITNQSDYWDLMLYKIMDNHSFNDVMKFHQSSTIVKNGSSISPYNQEILLWLNQVENTDILPNFFELEVNLPPVSKINHQGSIRNFKLNEPLGLSLLSQILHLSFGRSAESTSKRYPSGGGLYPVFPILVILKGDNSDYPRGSYIYDNKNNSIKLIKQWSDGDFETLIGTINSWERRMYSNYFIAYAIDIPKAIAKYKRRGYRHALIEVGTMAQSLRESILDLNQSLGDFCWSGFDDNALTYLLGLNPRICPVALIQWFGRMS</sequence>
<organism evidence="1 2">
    <name type="scientific">Paenibacillus popilliae</name>
    <name type="common">Bacillus popilliae</name>
    <dbReference type="NCBI Taxonomy" id="78057"/>
    <lineage>
        <taxon>Bacteria</taxon>
        <taxon>Bacillati</taxon>
        <taxon>Bacillota</taxon>
        <taxon>Bacilli</taxon>
        <taxon>Bacillales</taxon>
        <taxon>Paenibacillaceae</taxon>
        <taxon>Paenibacillus</taxon>
    </lineage>
</organism>
<dbReference type="EMBL" id="SADY01000003">
    <property type="protein sequence ID" value="TQR45122.1"/>
    <property type="molecule type" value="Genomic_DNA"/>
</dbReference>
<protein>
    <submittedName>
        <fullName evidence="1">SagB/ThcOx family dehydrogenase</fullName>
    </submittedName>
</protein>
<comment type="caution">
    <text evidence="1">The sequence shown here is derived from an EMBL/GenBank/DDBJ whole genome shotgun (WGS) entry which is preliminary data.</text>
</comment>
<dbReference type="PANTHER" id="PTHR43745:SF2">
    <property type="entry name" value="NITROREDUCTASE MJ1384-RELATED"/>
    <property type="match status" value="1"/>
</dbReference>
<dbReference type="Proteomes" id="UP000316208">
    <property type="component" value="Unassembled WGS sequence"/>
</dbReference>
<dbReference type="PANTHER" id="PTHR43745">
    <property type="entry name" value="NITROREDUCTASE MJ1384-RELATED"/>
    <property type="match status" value="1"/>
</dbReference>
<dbReference type="Gene3D" id="3.40.109.10">
    <property type="entry name" value="NADH Oxidase"/>
    <property type="match status" value="1"/>
</dbReference>
<reference evidence="1 2" key="1">
    <citation type="submission" date="2018-03" db="EMBL/GenBank/DDBJ databases">
        <title>Aerobic endospore-forming bacteria genome sequencing and assembly.</title>
        <authorList>
            <person name="Cavalcante D.A."/>
            <person name="Driks A."/>
            <person name="Putonti C."/>
            <person name="De-Souza M.T."/>
        </authorList>
    </citation>
    <scope>NUCLEOTIDE SEQUENCE [LARGE SCALE GENOMIC DNA]</scope>
    <source>
        <strain evidence="1 2">SDF0028</strain>
    </source>
</reference>
<evidence type="ECO:0000313" key="2">
    <source>
        <dbReference type="Proteomes" id="UP000316208"/>
    </source>
</evidence>
<dbReference type="RefSeq" id="WP_142544166.1">
    <property type="nucleotide sequence ID" value="NZ_SADY01000003.1"/>
</dbReference>
<keyword evidence="2" id="KW-1185">Reference proteome</keyword>
<proteinExistence type="predicted"/>